<dbReference type="PANTHER" id="PTHR46791">
    <property type="entry name" value="EXPRESSED PROTEIN"/>
    <property type="match status" value="1"/>
</dbReference>
<feature type="domain" description="Integrase core" evidence="1">
    <location>
        <begin position="41"/>
        <end position="121"/>
    </location>
</feature>
<evidence type="ECO:0000313" key="3">
    <source>
        <dbReference type="Proteomes" id="UP001174136"/>
    </source>
</evidence>
<sequence length="182" mass="21197">MADCHTWGNRWLQPPYCFPPGLRQQEQHGVGEFCWICWIVVVIARHGVPSRIRTDRGENVDICMAMNIFRGTRRGSAIQGRSVHNQRIERLWGDMWRGLTNVYHRLFNFLESEGVIEAEQRFGRLYQSVEPLWIEDRKIQQPAATLWQRMSPAAGTTVNCYAEYHPVPFINALFCSDAFDLK</sequence>
<evidence type="ECO:0000259" key="1">
    <source>
        <dbReference type="Pfam" id="PF24764"/>
    </source>
</evidence>
<gene>
    <name evidence="2" type="ORF">N1851_031719</name>
</gene>
<dbReference type="PANTHER" id="PTHR46791:SF5">
    <property type="entry name" value="CLR5 DOMAIN-CONTAINING PROTEIN-RELATED"/>
    <property type="match status" value="1"/>
</dbReference>
<proteinExistence type="predicted"/>
<dbReference type="Proteomes" id="UP001174136">
    <property type="component" value="Unassembled WGS sequence"/>
</dbReference>
<evidence type="ECO:0000313" key="2">
    <source>
        <dbReference type="EMBL" id="KAK0132911.1"/>
    </source>
</evidence>
<organism evidence="2 3">
    <name type="scientific">Merluccius polli</name>
    <name type="common">Benguela hake</name>
    <name type="synonym">Merluccius cadenati</name>
    <dbReference type="NCBI Taxonomy" id="89951"/>
    <lineage>
        <taxon>Eukaryota</taxon>
        <taxon>Metazoa</taxon>
        <taxon>Chordata</taxon>
        <taxon>Craniata</taxon>
        <taxon>Vertebrata</taxon>
        <taxon>Euteleostomi</taxon>
        <taxon>Actinopterygii</taxon>
        <taxon>Neopterygii</taxon>
        <taxon>Teleostei</taxon>
        <taxon>Neoteleostei</taxon>
        <taxon>Acanthomorphata</taxon>
        <taxon>Zeiogadaria</taxon>
        <taxon>Gadariae</taxon>
        <taxon>Gadiformes</taxon>
        <taxon>Gadoidei</taxon>
        <taxon>Merlucciidae</taxon>
        <taxon>Merluccius</taxon>
    </lineage>
</organism>
<dbReference type="AlphaFoldDB" id="A0AA47M3G4"/>
<keyword evidence="3" id="KW-1185">Reference proteome</keyword>
<dbReference type="InterPro" id="IPR058913">
    <property type="entry name" value="Integrase_dom_put"/>
</dbReference>
<accession>A0AA47M3G4</accession>
<reference evidence="2" key="1">
    <citation type="journal article" date="2023" name="Front. Mar. Sci.">
        <title>A new Merluccius polli reference genome to investigate the effects of global change in West African waters.</title>
        <authorList>
            <person name="Mateo J.L."/>
            <person name="Blanco-Fernandez C."/>
            <person name="Garcia-Vazquez E."/>
            <person name="Machado-Schiaffino G."/>
        </authorList>
    </citation>
    <scope>NUCLEOTIDE SEQUENCE</scope>
    <source>
        <strain evidence="2">C29</strain>
        <tissue evidence="2">Fin</tissue>
    </source>
</reference>
<dbReference type="Pfam" id="PF24764">
    <property type="entry name" value="rva_4"/>
    <property type="match status" value="1"/>
</dbReference>
<name>A0AA47M3G4_MERPO</name>
<protein>
    <recommendedName>
        <fullName evidence="1">Integrase core domain-containing protein</fullName>
    </recommendedName>
</protein>
<comment type="caution">
    <text evidence="2">The sequence shown here is derived from an EMBL/GenBank/DDBJ whole genome shotgun (WGS) entry which is preliminary data.</text>
</comment>
<dbReference type="EMBL" id="JAOPHQ010006057">
    <property type="protein sequence ID" value="KAK0132911.1"/>
    <property type="molecule type" value="Genomic_DNA"/>
</dbReference>